<dbReference type="AlphaFoldDB" id="A0A0M3J279"/>
<evidence type="ECO:0000313" key="4">
    <source>
        <dbReference type="WBParaSite" id="ASIM_0000163501-mRNA-1"/>
    </source>
</evidence>
<accession>A0A0M3J279</accession>
<dbReference type="Proteomes" id="UP000267096">
    <property type="component" value="Unassembled WGS sequence"/>
</dbReference>
<protein>
    <submittedName>
        <fullName evidence="4">Secreted protein</fullName>
    </submittedName>
</protein>
<organism evidence="4">
    <name type="scientific">Anisakis simplex</name>
    <name type="common">Herring worm</name>
    <dbReference type="NCBI Taxonomy" id="6269"/>
    <lineage>
        <taxon>Eukaryota</taxon>
        <taxon>Metazoa</taxon>
        <taxon>Ecdysozoa</taxon>
        <taxon>Nematoda</taxon>
        <taxon>Chromadorea</taxon>
        <taxon>Rhabditida</taxon>
        <taxon>Spirurina</taxon>
        <taxon>Ascaridomorpha</taxon>
        <taxon>Ascaridoidea</taxon>
        <taxon>Anisakidae</taxon>
        <taxon>Anisakis</taxon>
        <taxon>Anisakis simplex complex</taxon>
    </lineage>
</organism>
<reference evidence="4" key="1">
    <citation type="submission" date="2017-02" db="UniProtKB">
        <authorList>
            <consortium name="WormBaseParasite"/>
        </authorList>
    </citation>
    <scope>IDENTIFICATION</scope>
</reference>
<dbReference type="InterPro" id="IPR033438">
    <property type="entry name" value="MOLO1"/>
</dbReference>
<evidence type="ECO:0000256" key="1">
    <source>
        <dbReference type="SAM" id="SignalP"/>
    </source>
</evidence>
<dbReference type="GO" id="GO:0005892">
    <property type="term" value="C:acetylcholine-gated channel complex"/>
    <property type="evidence" value="ECO:0007669"/>
    <property type="project" value="InterPro"/>
</dbReference>
<feature type="signal peptide" evidence="1">
    <location>
        <begin position="1"/>
        <end position="18"/>
    </location>
</feature>
<dbReference type="Pfam" id="PF17175">
    <property type="entry name" value="MOLO1"/>
    <property type="match status" value="1"/>
</dbReference>
<reference evidence="2 3" key="2">
    <citation type="submission" date="2018-11" db="EMBL/GenBank/DDBJ databases">
        <authorList>
            <consortium name="Pathogen Informatics"/>
        </authorList>
    </citation>
    <scope>NUCLEOTIDE SEQUENCE [LARGE SCALE GENOMIC DNA]</scope>
</reference>
<dbReference type="WBParaSite" id="ASIM_0000163501-mRNA-1">
    <property type="protein sequence ID" value="ASIM_0000163501-mRNA-1"/>
    <property type="gene ID" value="ASIM_0000163501"/>
</dbReference>
<evidence type="ECO:0000313" key="3">
    <source>
        <dbReference type="Proteomes" id="UP000267096"/>
    </source>
</evidence>
<dbReference type="EMBL" id="UYRR01001638">
    <property type="protein sequence ID" value="VDK18837.1"/>
    <property type="molecule type" value="Genomic_DNA"/>
</dbReference>
<dbReference type="OrthoDB" id="8062037at2759"/>
<proteinExistence type="predicted"/>
<keyword evidence="1" id="KW-0732">Signal</keyword>
<gene>
    <name evidence="2" type="ORF">ASIM_LOCUS1512</name>
</gene>
<sequence>MFERFLKFSILIASPVWTIGFPDWTAETFPNSLTDPTLCQIDRPGLVCDPNALLNTVSDVSGEEVFPFVQQICFLN</sequence>
<keyword evidence="3" id="KW-1185">Reference proteome</keyword>
<evidence type="ECO:0000313" key="2">
    <source>
        <dbReference type="EMBL" id="VDK18837.1"/>
    </source>
</evidence>
<name>A0A0M3J279_ANISI</name>
<feature type="chain" id="PRO_5043120824" evidence="1">
    <location>
        <begin position="19"/>
        <end position="76"/>
    </location>
</feature>